<dbReference type="AlphaFoldDB" id="A0A1Q4V6J3"/>
<feature type="transmembrane region" description="Helical" evidence="2">
    <location>
        <begin position="6"/>
        <end position="24"/>
    </location>
</feature>
<keyword evidence="2" id="KW-1133">Transmembrane helix</keyword>
<keyword evidence="4" id="KW-1185">Reference proteome</keyword>
<evidence type="ECO:0000313" key="3">
    <source>
        <dbReference type="EMBL" id="OKH93425.1"/>
    </source>
</evidence>
<dbReference type="EMBL" id="LFBV01000004">
    <property type="protein sequence ID" value="OKH93425.1"/>
    <property type="molecule type" value="Genomic_DNA"/>
</dbReference>
<proteinExistence type="predicted"/>
<feature type="compositionally biased region" description="Pro residues" evidence="1">
    <location>
        <begin position="236"/>
        <end position="262"/>
    </location>
</feature>
<organism evidence="3 4">
    <name type="scientific">Streptomyces uncialis</name>
    <dbReference type="NCBI Taxonomy" id="1048205"/>
    <lineage>
        <taxon>Bacteria</taxon>
        <taxon>Bacillati</taxon>
        <taxon>Actinomycetota</taxon>
        <taxon>Actinomycetes</taxon>
        <taxon>Kitasatosporales</taxon>
        <taxon>Streptomycetaceae</taxon>
        <taxon>Streptomyces</taxon>
    </lineage>
</organism>
<evidence type="ECO:0000313" key="4">
    <source>
        <dbReference type="Proteomes" id="UP000186455"/>
    </source>
</evidence>
<protein>
    <submittedName>
        <fullName evidence="3">Uncharacterized protein</fullName>
    </submittedName>
</protein>
<evidence type="ECO:0000256" key="1">
    <source>
        <dbReference type="SAM" id="MobiDB-lite"/>
    </source>
</evidence>
<keyword evidence="2" id="KW-0472">Membrane</keyword>
<feature type="compositionally biased region" description="Basic and acidic residues" evidence="1">
    <location>
        <begin position="105"/>
        <end position="115"/>
    </location>
</feature>
<feature type="compositionally biased region" description="Gly residues" evidence="1">
    <location>
        <begin position="168"/>
        <end position="228"/>
    </location>
</feature>
<keyword evidence="2" id="KW-0812">Transmembrane</keyword>
<feature type="transmembrane region" description="Helical" evidence="2">
    <location>
        <begin position="45"/>
        <end position="67"/>
    </location>
</feature>
<comment type="caution">
    <text evidence="3">The sequence shown here is derived from an EMBL/GenBank/DDBJ whole genome shotgun (WGS) entry which is preliminary data.</text>
</comment>
<sequence length="285" mass="27233">MLEILLVGVLGALVLVLVLLLRQLRDLRRGGGPAHAMPRRLSRGVRALALTGVAVAVTVAATTLSWMDRPHAGATAERWGRGPTALAAPAETPPPRQDVAAPSRPDTDSVGDRRGSASPGDGTRAHRPTGTEDGALGSGSAGDSTPGNRAEGPHAQDTPDTPDAAEAGGPGGTSGGGPGREGGSGSGDRPGAVDGGAAGHGPGGGSGGGSGGGAPGGAAGGGSGGGSPGPTTRPGTTPPHSPRPSGSPAPSAPAPSTPPGPVPVDERCLDSRLLPLLGLGICLAD</sequence>
<dbReference type="Proteomes" id="UP000186455">
    <property type="component" value="Unassembled WGS sequence"/>
</dbReference>
<name>A0A1Q4V6J3_9ACTN</name>
<evidence type="ECO:0000256" key="2">
    <source>
        <dbReference type="SAM" id="Phobius"/>
    </source>
</evidence>
<accession>A0A1Q4V6J3</accession>
<dbReference type="STRING" id="1048205.AB852_18145"/>
<feature type="region of interest" description="Disordered" evidence="1">
    <location>
        <begin position="74"/>
        <end position="266"/>
    </location>
</feature>
<gene>
    <name evidence="3" type="ORF">AB852_18145</name>
</gene>
<reference evidence="3 4" key="1">
    <citation type="submission" date="2015-06" db="EMBL/GenBank/DDBJ databases">
        <title>Cloning and characterization of the uncialamcin biosynthetic gene cluster.</title>
        <authorList>
            <person name="Yan X."/>
            <person name="Huang T."/>
            <person name="Ge H."/>
            <person name="Shen B."/>
        </authorList>
    </citation>
    <scope>NUCLEOTIDE SEQUENCE [LARGE SCALE GENOMIC DNA]</scope>
    <source>
        <strain evidence="3 4">DCA2648</strain>
    </source>
</reference>